<dbReference type="PANTHER" id="PTHR45615">
    <property type="entry name" value="MYOSIN HEAVY CHAIN, NON-MUSCLE"/>
    <property type="match status" value="1"/>
</dbReference>
<dbReference type="OrthoDB" id="10255630at2759"/>
<proteinExistence type="predicted"/>
<feature type="region of interest" description="Disordered" evidence="2">
    <location>
        <begin position="1"/>
        <end position="63"/>
    </location>
</feature>
<feature type="compositionally biased region" description="Polar residues" evidence="2">
    <location>
        <begin position="128"/>
        <end position="141"/>
    </location>
</feature>
<keyword evidence="4" id="KW-1185">Reference proteome</keyword>
<feature type="region of interest" description="Disordered" evidence="2">
    <location>
        <begin position="79"/>
        <end position="247"/>
    </location>
</feature>
<dbReference type="GO" id="GO:0051015">
    <property type="term" value="F:actin filament binding"/>
    <property type="evidence" value="ECO:0007669"/>
    <property type="project" value="TreeGrafter"/>
</dbReference>
<feature type="compositionally biased region" description="Low complexity" evidence="2">
    <location>
        <begin position="216"/>
        <end position="227"/>
    </location>
</feature>
<evidence type="ECO:0000256" key="1">
    <source>
        <dbReference type="SAM" id="Coils"/>
    </source>
</evidence>
<dbReference type="GO" id="GO:0032982">
    <property type="term" value="C:myosin filament"/>
    <property type="evidence" value="ECO:0007669"/>
    <property type="project" value="TreeGrafter"/>
</dbReference>
<keyword evidence="1" id="KW-0175">Coiled coil</keyword>
<dbReference type="PANTHER" id="PTHR45615:SF40">
    <property type="entry name" value="MYOSIN HEAVY CHAIN, NON-MUSCLE"/>
    <property type="match status" value="1"/>
</dbReference>
<dbReference type="GO" id="GO:0000146">
    <property type="term" value="F:microfilament motor activity"/>
    <property type="evidence" value="ECO:0007669"/>
    <property type="project" value="TreeGrafter"/>
</dbReference>
<accession>A0A448Z0J7</accession>
<feature type="compositionally biased region" description="Pro residues" evidence="2">
    <location>
        <begin position="26"/>
        <end position="39"/>
    </location>
</feature>
<name>A0A448Z0J7_9STRA</name>
<evidence type="ECO:0000313" key="3">
    <source>
        <dbReference type="EMBL" id="VEU35525.1"/>
    </source>
</evidence>
<feature type="coiled-coil region" evidence="1">
    <location>
        <begin position="587"/>
        <end position="701"/>
    </location>
</feature>
<protein>
    <submittedName>
        <fullName evidence="3">Uncharacterized protein</fullName>
    </submittedName>
</protein>
<evidence type="ECO:0000256" key="2">
    <source>
        <dbReference type="SAM" id="MobiDB-lite"/>
    </source>
</evidence>
<gene>
    <name evidence="3" type="ORF">PSNMU_V1.4_AUG-EV-PASAV3_0021730</name>
</gene>
<evidence type="ECO:0000313" key="4">
    <source>
        <dbReference type="Proteomes" id="UP000291116"/>
    </source>
</evidence>
<feature type="region of interest" description="Disordered" evidence="2">
    <location>
        <begin position="314"/>
        <end position="338"/>
    </location>
</feature>
<dbReference type="GO" id="GO:0016460">
    <property type="term" value="C:myosin II complex"/>
    <property type="evidence" value="ECO:0007669"/>
    <property type="project" value="TreeGrafter"/>
</dbReference>
<dbReference type="GO" id="GO:0005737">
    <property type="term" value="C:cytoplasm"/>
    <property type="evidence" value="ECO:0007669"/>
    <property type="project" value="TreeGrafter"/>
</dbReference>
<sequence>MMLADTQQQRHPRSVEEEESYSSEPTPVPNSFRPPPPTNQPSALAMMMGSPPSGSESHGQYQTTLLNSTVLSLSIDDVGTLPSLGLEPPSPFSQPPESIMGTPTNAQNEASQTAALSLSQARRKQQREQNNYFPSAPTSESHGVRKNRNSQKTPPIREVYMEDDQTDPTDPDKHFNHDFASTEGGESDTLFENLEDQSLADRARRSLRSDARSPSRRSMGSSRGVRSQPGKEQHGRGSSRTWGGLENIHENIGSDDVVRVHESALNALQQLKEELVKSNQRNEELVREQEKWKQEEQDLRQQLTTLEATELQKSTDLDRLRQDHRRLKNNNEATEKQRDELVKQKRDLEKQARESARTIKELRHRTLAGDNRHKEFKGQLDKLNDELEDTLSAKGEIAAELARAQSERMELEKKLETVQKELSEATNERDRAASDGKNIEAELLNERRKLQELRTSSDSDIRRLNESLRRANEAMHRLRAELTPKVRSAVRNMSSPSSQMRGTRTAIFGSTTASVESTLGPPQTLDTAIADRLARLRDSAERAHLIRGHKRELARLKADRDAGIQKLETDHADALKKVTKQLDGKRRADLEELADKLNRQFESRLEEVEEEHRKRISQLQKDYGRLQEESDESLEEALTRIARVSHNHEREKGRRHALERTVEDLNRKMKMHQKDLSAKHKGELEKQRHQWESEKEVLLSNLQRDCNVAFENRRRIVNGNPKWAGAPLGVPTTGVERNHLHVHTTQTPHSMPSQGEVHRLHQQQENNGPSPLSMNSDLFFTETKNNPANLVVNTEAAVNQNASNIKQSNVFVPTVIHHEDSPSPIAMVSRTGSNDGSPTVVSRSYSDIDSVLRETEELVKSIL</sequence>
<feature type="compositionally biased region" description="Basic and acidic residues" evidence="2">
    <location>
        <begin position="199"/>
        <end position="213"/>
    </location>
</feature>
<dbReference type="AlphaFoldDB" id="A0A448Z0J7"/>
<dbReference type="Proteomes" id="UP000291116">
    <property type="component" value="Unassembled WGS sequence"/>
</dbReference>
<feature type="compositionally biased region" description="Low complexity" evidence="2">
    <location>
        <begin position="46"/>
        <end position="55"/>
    </location>
</feature>
<feature type="compositionally biased region" description="Low complexity" evidence="2">
    <location>
        <begin position="110"/>
        <end position="120"/>
    </location>
</feature>
<dbReference type="EMBL" id="CAACVS010000060">
    <property type="protein sequence ID" value="VEU35525.1"/>
    <property type="molecule type" value="Genomic_DNA"/>
</dbReference>
<organism evidence="3 4">
    <name type="scientific">Pseudo-nitzschia multistriata</name>
    <dbReference type="NCBI Taxonomy" id="183589"/>
    <lineage>
        <taxon>Eukaryota</taxon>
        <taxon>Sar</taxon>
        <taxon>Stramenopiles</taxon>
        <taxon>Ochrophyta</taxon>
        <taxon>Bacillariophyta</taxon>
        <taxon>Bacillariophyceae</taxon>
        <taxon>Bacillariophycidae</taxon>
        <taxon>Bacillariales</taxon>
        <taxon>Bacillariaceae</taxon>
        <taxon>Pseudo-nitzschia</taxon>
    </lineage>
</organism>
<reference evidence="3 4" key="1">
    <citation type="submission" date="2019-01" db="EMBL/GenBank/DDBJ databases">
        <authorList>
            <person name="Ferrante I. M."/>
        </authorList>
    </citation>
    <scope>NUCLEOTIDE SEQUENCE [LARGE SCALE GENOMIC DNA]</scope>
    <source>
        <strain evidence="3 4">B856</strain>
    </source>
</reference>